<dbReference type="PROSITE" id="PS51720">
    <property type="entry name" value="G_AIG1"/>
    <property type="match status" value="1"/>
</dbReference>
<dbReference type="Gene3D" id="3.40.50.300">
    <property type="entry name" value="P-loop containing nucleotide triphosphate hydrolases"/>
    <property type="match status" value="1"/>
</dbReference>
<proteinExistence type="inferred from homology"/>
<keyword evidence="6" id="KW-1185">Reference proteome</keyword>
<evidence type="ECO:0000256" key="4">
    <source>
        <dbReference type="SAM" id="Phobius"/>
    </source>
</evidence>
<keyword evidence="4" id="KW-1133">Transmembrane helix</keyword>
<dbReference type="PANTHER" id="PTHR10903:SF73">
    <property type="entry name" value="GTPASE IMAP FAMILY MEMBER 8"/>
    <property type="match status" value="1"/>
</dbReference>
<feature type="domain" description="AIG1-type G" evidence="5">
    <location>
        <begin position="1"/>
        <end position="201"/>
    </location>
</feature>
<accession>A0ABM4E691</accession>
<keyword evidence="3" id="KW-0342">GTP-binding</keyword>
<evidence type="ECO:0000256" key="1">
    <source>
        <dbReference type="ARBA" id="ARBA00008535"/>
    </source>
</evidence>
<evidence type="ECO:0000313" key="6">
    <source>
        <dbReference type="Proteomes" id="UP001652627"/>
    </source>
</evidence>
<organism evidence="6 8">
    <name type="scientific">Apteryx mantelli</name>
    <name type="common">North Island brown kiwi</name>
    <dbReference type="NCBI Taxonomy" id="2696672"/>
    <lineage>
        <taxon>Eukaryota</taxon>
        <taxon>Metazoa</taxon>
        <taxon>Chordata</taxon>
        <taxon>Craniata</taxon>
        <taxon>Vertebrata</taxon>
        <taxon>Euteleostomi</taxon>
        <taxon>Archelosauria</taxon>
        <taxon>Archosauria</taxon>
        <taxon>Dinosauria</taxon>
        <taxon>Saurischia</taxon>
        <taxon>Theropoda</taxon>
        <taxon>Coelurosauria</taxon>
        <taxon>Aves</taxon>
        <taxon>Palaeognathae</taxon>
        <taxon>Apterygiformes</taxon>
        <taxon>Apterygidae</taxon>
        <taxon>Apteryx</taxon>
    </lineage>
</organism>
<evidence type="ECO:0000259" key="5">
    <source>
        <dbReference type="PROSITE" id="PS51720"/>
    </source>
</evidence>
<dbReference type="Pfam" id="PF04548">
    <property type="entry name" value="AIG1"/>
    <property type="match status" value="1"/>
</dbReference>
<gene>
    <name evidence="7 8" type="primary">LOC106496056</name>
</gene>
<comment type="similarity">
    <text evidence="1">Belongs to the TRAFAC class TrmE-Era-EngA-EngB-Septin-like GTPase superfamily. AIG1/Toc34/Toc159-like paraseptin GTPase family. IAN subfamily.</text>
</comment>
<dbReference type="SUPFAM" id="SSF52540">
    <property type="entry name" value="P-loop containing nucleoside triphosphate hydrolases"/>
    <property type="match status" value="1"/>
</dbReference>
<dbReference type="CDD" id="cd01852">
    <property type="entry name" value="AIG1"/>
    <property type="match status" value="1"/>
</dbReference>
<name>A0ABM4E691_9AVES</name>
<dbReference type="RefSeq" id="XP_067148229.1">
    <property type="nucleotide sequence ID" value="XM_067292128.1"/>
</dbReference>
<evidence type="ECO:0000313" key="8">
    <source>
        <dbReference type="RefSeq" id="XP_067148230.1"/>
    </source>
</evidence>
<keyword evidence="4" id="KW-0812">Transmembrane</keyword>
<dbReference type="Proteomes" id="UP001652627">
    <property type="component" value="Chromosome 2"/>
</dbReference>
<evidence type="ECO:0000256" key="2">
    <source>
        <dbReference type="ARBA" id="ARBA00022741"/>
    </source>
</evidence>
<evidence type="ECO:0000256" key="3">
    <source>
        <dbReference type="ARBA" id="ARBA00023134"/>
    </source>
</evidence>
<reference evidence="6 7" key="1">
    <citation type="submission" date="2025-05" db="UniProtKB">
        <authorList>
            <consortium name="RefSeq"/>
        </authorList>
    </citation>
    <scope>NUCLEOTIDE SEQUENCE [LARGE SCALE GENOMIC DNA]</scope>
    <source>
        <tissue evidence="7 8">Blood</tissue>
    </source>
</reference>
<dbReference type="InterPro" id="IPR006703">
    <property type="entry name" value="G_AIG1"/>
</dbReference>
<dbReference type="RefSeq" id="XP_067148230.1">
    <property type="nucleotide sequence ID" value="XM_067292129.1"/>
</dbReference>
<keyword evidence="4" id="KW-0472">Membrane</keyword>
<evidence type="ECO:0000313" key="7">
    <source>
        <dbReference type="RefSeq" id="XP_067148229.1"/>
    </source>
</evidence>
<sequence length="258" mass="28769">MRLLLAGKTGGGKSATGNTLLGEQVFTSKLATKPVTVSCAKAQRHRDGGDITVVDTANIFDPTPVSDELYREIIHCIKLSQPGPHALVLVTQLGRFTEEDKQVVQRVQEIFGADVLRHTIVLFTRAEDLVGGSLHDYVRYSDNRALQDLIRRCGNRYCSFNNRATGAERDEQVAELMGMVCSMVQENGGGYFSNEMYEKHSSLTEKEVKYHMQQHKAAGEMSKRPRSVPYRTILLVGGIILLVMALKYRMQQHKAARG</sequence>
<dbReference type="InterPro" id="IPR045058">
    <property type="entry name" value="GIMA/IAN/Toc"/>
</dbReference>
<protein>
    <submittedName>
        <fullName evidence="7 8">GTPase IMAP family member 1-like</fullName>
    </submittedName>
</protein>
<dbReference type="InterPro" id="IPR027417">
    <property type="entry name" value="P-loop_NTPase"/>
</dbReference>
<keyword evidence="2" id="KW-0547">Nucleotide-binding</keyword>
<dbReference type="PANTHER" id="PTHR10903">
    <property type="entry name" value="GTPASE, IMAP FAMILY MEMBER-RELATED"/>
    <property type="match status" value="1"/>
</dbReference>
<dbReference type="GeneID" id="106496056"/>
<feature type="transmembrane region" description="Helical" evidence="4">
    <location>
        <begin position="228"/>
        <end position="248"/>
    </location>
</feature>